<reference evidence="2" key="1">
    <citation type="submission" date="2018-05" db="EMBL/GenBank/DDBJ databases">
        <title>Reclassification of Methylarcula marina and Methylarcula terricola as Paracoccus methylarcula sp.nov., comb.nov. and Paracoccus terricola comb.nov.</title>
        <authorList>
            <person name="Shmareva M.N."/>
            <person name="Doronina N.V."/>
            <person name="Vasilenko O.V."/>
            <person name="Tarlachkov S.V."/>
            <person name="Trotsenko Y.A."/>
        </authorList>
    </citation>
    <scope>NUCLEOTIDE SEQUENCE [LARGE SCALE GENOMIC DNA]</scope>
    <source>
        <strain evidence="2">VKM B-2159</strain>
    </source>
</reference>
<dbReference type="InterPro" id="IPR032066">
    <property type="entry name" value="GP3_package"/>
</dbReference>
<protein>
    <recommendedName>
        <fullName evidence="4">Terminase small subunit</fullName>
    </recommendedName>
</protein>
<feature type="region of interest" description="Disordered" evidence="1">
    <location>
        <begin position="173"/>
        <end position="200"/>
    </location>
</feature>
<proteinExistence type="predicted"/>
<evidence type="ECO:0000256" key="1">
    <source>
        <dbReference type="SAM" id="MobiDB-lite"/>
    </source>
</evidence>
<name>A0A3R7MA31_9RHOB</name>
<gene>
    <name evidence="2" type="ORF">A7A09_007005</name>
</gene>
<comment type="caution">
    <text evidence="2">The sequence shown here is derived from an EMBL/GenBank/DDBJ whole genome shotgun (WGS) entry which is preliminary data.</text>
</comment>
<evidence type="ECO:0000313" key="2">
    <source>
        <dbReference type="EMBL" id="RNF35337.1"/>
    </source>
</evidence>
<dbReference type="OrthoDB" id="8100717at2"/>
<evidence type="ECO:0000313" key="3">
    <source>
        <dbReference type="Proteomes" id="UP000238137"/>
    </source>
</evidence>
<dbReference type="Pfam" id="PF16677">
    <property type="entry name" value="GP3_package"/>
    <property type="match status" value="1"/>
</dbReference>
<dbReference type="Gene3D" id="1.10.132.80">
    <property type="match status" value="1"/>
</dbReference>
<dbReference type="Proteomes" id="UP000238137">
    <property type="component" value="Unassembled WGS sequence"/>
</dbReference>
<evidence type="ECO:0008006" key="4">
    <source>
        <dbReference type="Google" id="ProtNLM"/>
    </source>
</evidence>
<keyword evidence="3" id="KW-1185">Reference proteome</keyword>
<dbReference type="RefSeq" id="WP_106690686.1">
    <property type="nucleotide sequence ID" value="NZ_PXNQ02000003.1"/>
</dbReference>
<dbReference type="EMBL" id="PXNQ02000003">
    <property type="protein sequence ID" value="RNF35337.1"/>
    <property type="molecule type" value="Genomic_DNA"/>
</dbReference>
<dbReference type="AlphaFoldDB" id="A0A3R7MA31"/>
<organism evidence="2 3">
    <name type="scientific">Paracoccus methylarcula</name>
    <dbReference type="NCBI Taxonomy" id="72022"/>
    <lineage>
        <taxon>Bacteria</taxon>
        <taxon>Pseudomonadati</taxon>
        <taxon>Pseudomonadota</taxon>
        <taxon>Alphaproteobacteria</taxon>
        <taxon>Rhodobacterales</taxon>
        <taxon>Paracoccaceae</taxon>
        <taxon>Paracoccus</taxon>
    </lineage>
</organism>
<accession>A0A3R7MA31</accession>
<sequence length="200" mass="22168">MTNDPEWLINFKKYQEGDATAKEHHAIGGGRGFGVGAGRGNPNRIQTAEQVWEWFVKYREHIESNPIKEQLVFSAREGIRKTSIDKMRAMTWQGFARFMGVTFDTVMKWKQSREDLKEVLAAIKDEMFDQKFTGAAAGVLNHSIIARELGLTDKKEIAGANAGPVSFTIEPVKSGTFLPPTEAKEGLHPSATDDPGSEEG</sequence>